<protein>
    <submittedName>
        <fullName evidence="2">Uncharacterized protein</fullName>
    </submittedName>
</protein>
<keyword evidence="3" id="KW-1185">Reference proteome</keyword>
<evidence type="ECO:0000256" key="1">
    <source>
        <dbReference type="SAM" id="MobiDB-lite"/>
    </source>
</evidence>
<dbReference type="Proteomes" id="UP000066549">
    <property type="component" value="Chromosome"/>
</dbReference>
<accession>A0A0H4IZK8</accession>
<sequence>MDDKHKEALSKANLGNNHSSRKNREKNKLFKHMINEVVSANDYEKALKVVESLVQKAEEGDLRATEIILDRIDGKVVQGNTLDGNINHNVNRPLRVITGIPDSDGRDYVDLIPTPDGGRRPVTDEEYKTLRVTPEQAKQMDAEGWEGTTIEFIEPQPRDADGNKIVQDDS</sequence>
<gene>
    <name evidence="2" type="ORF">VI33_00345</name>
</gene>
<proteinExistence type="predicted"/>
<feature type="region of interest" description="Disordered" evidence="1">
    <location>
        <begin position="1"/>
        <end position="27"/>
    </location>
</feature>
<organism evidence="2 3">
    <name type="scientific">Methylophilales bacterium MBRS-H7</name>
    <dbReference type="NCBI Taxonomy" id="1623450"/>
    <lineage>
        <taxon>Bacteria</taxon>
        <taxon>Pseudomonadati</taxon>
        <taxon>Pseudomonadota</taxon>
        <taxon>Betaproteobacteria</taxon>
        <taxon>Nitrosomonadales</taxon>
        <taxon>OM43 clade</taxon>
    </lineage>
</organism>
<evidence type="ECO:0000313" key="3">
    <source>
        <dbReference type="Proteomes" id="UP000066549"/>
    </source>
</evidence>
<dbReference type="AlphaFoldDB" id="A0A0H4IZK8"/>
<name>A0A0H4IZK8_9PROT</name>
<evidence type="ECO:0000313" key="2">
    <source>
        <dbReference type="EMBL" id="AKO65260.1"/>
    </source>
</evidence>
<reference evidence="2 3" key="1">
    <citation type="submission" date="2015-03" db="EMBL/GenBank/DDBJ databases">
        <title>Comparative analysis of the OM43 clade including a novel species from Red Sea uncovers genomic and metabolic diversity among marine methylotrophs.</title>
        <authorList>
            <person name="Jimenez-Infante F."/>
            <person name="Ngugi D.K."/>
            <person name="Vinu M."/>
            <person name="Alam I."/>
            <person name="Kamau A."/>
            <person name="Blom J."/>
            <person name="Bajic V.B."/>
            <person name="Stingl U."/>
        </authorList>
    </citation>
    <scope>NUCLEOTIDE SEQUENCE [LARGE SCALE GENOMIC DNA]</scope>
    <source>
        <strain evidence="2 3">MBRSH7</strain>
    </source>
</reference>
<dbReference type="EMBL" id="CP011002">
    <property type="protein sequence ID" value="AKO65260.1"/>
    <property type="molecule type" value="Genomic_DNA"/>
</dbReference>